<organism evidence="2 3">
    <name type="scientific">Rhizophagus irregularis</name>
    <dbReference type="NCBI Taxonomy" id="588596"/>
    <lineage>
        <taxon>Eukaryota</taxon>
        <taxon>Fungi</taxon>
        <taxon>Fungi incertae sedis</taxon>
        <taxon>Mucoromycota</taxon>
        <taxon>Glomeromycotina</taxon>
        <taxon>Glomeromycetes</taxon>
        <taxon>Glomerales</taxon>
        <taxon>Glomeraceae</taxon>
        <taxon>Rhizophagus</taxon>
    </lineage>
</organism>
<feature type="region of interest" description="Disordered" evidence="1">
    <location>
        <begin position="270"/>
        <end position="295"/>
    </location>
</feature>
<dbReference type="EMBL" id="LLXL01001156">
    <property type="protein sequence ID" value="PKK66029.1"/>
    <property type="molecule type" value="Genomic_DNA"/>
</dbReference>
<gene>
    <name evidence="2" type="ORF">RhiirC2_715148</name>
</gene>
<sequence length="543" mass="61166">MPRPKKRTQTIKEVEEIEAESQKETGRSNRRGGGGVRGNRGKGRGRGKATTDIEPSVSTTDINGSSSINERTESIKPAKGGRGKGRGHRKTSVEPSVPIIDINDSNSTNERTESIKPAKGGHGKGRGREKTSVEPSVPIIDINGSSSIHERTGEHSKGVHGRTSVKPNDFESIHDNEQTFSDDALEETSSNNRVFNLIVPNNLDILEKSKVAKKKIAEVKSQEQRESHVSSCESMNSLDNVTALLQVTDSEDDNDDKTCRYEFYEKRKKNQKRQRADMNEDSDSNEVAESSRKRTEKPKIFKDMKTCFKVCQWLVLERPDVLSMTNQMRDSMNISLDLPATVIHQPTIASNNNVKDKGLARLWHEEIKCLFLRCRDPPDGTIENLIANIFDYELYSNEAVEIICHSKQVLTDFRSKFNKNIASLVDEFKNKRSREGQISAPSRTEIDEFITRAITKQVLKRYLNGTNVDRLIKCGTMDKLETLIKEAFKICYNNYDIQAVKKLNDLTIDCKVLSKSGFSFGRVGFWFPPCYSCVTRGAMSTEI</sequence>
<protein>
    <submittedName>
        <fullName evidence="2">Uncharacterized protein</fullName>
    </submittedName>
</protein>
<dbReference type="VEuPathDB" id="FungiDB:FUN_007942"/>
<comment type="caution">
    <text evidence="2">The sequence shown here is derived from an EMBL/GenBank/DDBJ whole genome shotgun (WGS) entry which is preliminary data.</text>
</comment>
<reference evidence="2 3" key="2">
    <citation type="submission" date="2017-10" db="EMBL/GenBank/DDBJ databases">
        <title>Extensive intraspecific genome diversity in a model arbuscular mycorrhizal fungus.</title>
        <authorList>
            <person name="Chen E.C.H."/>
            <person name="Morin E."/>
            <person name="Baudet D."/>
            <person name="Noel J."/>
            <person name="Ndikumana S."/>
            <person name="Charron P."/>
            <person name="St-Onge C."/>
            <person name="Giorgi J."/>
            <person name="Grigoriev I.V."/>
            <person name="Roux C."/>
            <person name="Martin F.M."/>
            <person name="Corradi N."/>
        </authorList>
    </citation>
    <scope>NUCLEOTIDE SEQUENCE [LARGE SCALE GENOMIC DNA]</scope>
    <source>
        <strain evidence="2 3">C2</strain>
    </source>
</reference>
<dbReference type="AlphaFoldDB" id="A0A2N1MWP0"/>
<feature type="compositionally biased region" description="Polar residues" evidence="1">
    <location>
        <begin position="56"/>
        <end position="69"/>
    </location>
</feature>
<accession>A0A2N1MWP0</accession>
<reference evidence="2 3" key="1">
    <citation type="submission" date="2016-04" db="EMBL/GenBank/DDBJ databases">
        <title>Genome analyses suggest a sexual origin of heterokaryosis in a supposedly ancient asexual fungus.</title>
        <authorList>
            <person name="Ropars J."/>
            <person name="Sedzielewska K."/>
            <person name="Noel J."/>
            <person name="Charron P."/>
            <person name="Farinelli L."/>
            <person name="Marton T."/>
            <person name="Kruger M."/>
            <person name="Pelin A."/>
            <person name="Brachmann A."/>
            <person name="Corradi N."/>
        </authorList>
    </citation>
    <scope>NUCLEOTIDE SEQUENCE [LARGE SCALE GENOMIC DNA]</scope>
    <source>
        <strain evidence="2 3">C2</strain>
    </source>
</reference>
<evidence type="ECO:0000256" key="1">
    <source>
        <dbReference type="SAM" id="MobiDB-lite"/>
    </source>
</evidence>
<feature type="compositionally biased region" description="Basic and acidic residues" evidence="1">
    <location>
        <begin position="10"/>
        <end position="27"/>
    </location>
</feature>
<feature type="region of interest" description="Disordered" evidence="1">
    <location>
        <begin position="1"/>
        <end position="173"/>
    </location>
</feature>
<evidence type="ECO:0000313" key="2">
    <source>
        <dbReference type="EMBL" id="PKK66029.1"/>
    </source>
</evidence>
<evidence type="ECO:0000313" key="3">
    <source>
        <dbReference type="Proteomes" id="UP000233469"/>
    </source>
</evidence>
<dbReference type="VEuPathDB" id="FungiDB:RhiirA1_523524"/>
<name>A0A2N1MWP0_9GLOM</name>
<dbReference type="VEuPathDB" id="FungiDB:RhiirFUN_008159"/>
<proteinExistence type="predicted"/>
<feature type="compositionally biased region" description="Basic and acidic residues" evidence="1">
    <location>
        <begin position="148"/>
        <end position="157"/>
    </location>
</feature>
<feature type="compositionally biased region" description="Basic residues" evidence="1">
    <location>
        <begin position="79"/>
        <end position="90"/>
    </location>
</feature>
<dbReference type="Proteomes" id="UP000233469">
    <property type="component" value="Unassembled WGS sequence"/>
</dbReference>